<dbReference type="InterPro" id="IPR036942">
    <property type="entry name" value="Beta-barrel_TonB_sf"/>
</dbReference>
<keyword evidence="3 10" id="KW-0813">Transport</keyword>
<accession>A0ABX0NSX3</accession>
<dbReference type="PANTHER" id="PTHR32552:SF84">
    <property type="entry name" value="TONB-DEPENDENT RECEPTOR-RELATED"/>
    <property type="match status" value="1"/>
</dbReference>
<evidence type="ECO:0000256" key="4">
    <source>
        <dbReference type="ARBA" id="ARBA00022452"/>
    </source>
</evidence>
<keyword evidence="8 14" id="KW-0675">Receptor</keyword>
<dbReference type="SUPFAM" id="SSF56935">
    <property type="entry name" value="Porins"/>
    <property type="match status" value="1"/>
</dbReference>
<keyword evidence="6 11" id="KW-0798">TonB box</keyword>
<dbReference type="NCBIfam" id="TIGR01783">
    <property type="entry name" value="TonB-siderophor"/>
    <property type="match status" value="1"/>
</dbReference>
<dbReference type="InterPro" id="IPR000531">
    <property type="entry name" value="Beta-barrel_TonB"/>
</dbReference>
<dbReference type="EMBL" id="WHJH01000012">
    <property type="protein sequence ID" value="NHZ89896.1"/>
    <property type="molecule type" value="Genomic_DNA"/>
</dbReference>
<sequence length="777" mass="82875">MTASQKTGQSRCTRNARGVGLPVICRPFFCSANAIARRRRMRPRPHFPCVRGACQGAWRAHARTLPTAGPAISTSGAFMIHSSHARSTPIRPVAAAIALLCAPAAWAQSTAMMPVVTIQAAAHEGLGLQRAIGTASRLALAAQDLPASVESLGAASIEARGDVRMKDAVTRTTGLTDISSPGNGIAYSARGFSGNSAIAILENGQRPQVGSGTATYPSDPWGYEYIEVLRGPGSVIHGSGTTGATINAVRKAPTRAAAFEAMAGIGSGRALRAGVGASGALGQGGAFRVDAYADRSDGLIARGDARHGKLLASLAYALAPGIDLDVQLDHLEQKPQRYFGTPLVAGGLARALRRQNYNVGDADIGFDDDKALARLSWRVAPALTVSNELAYMKARRHWRNAESYFHNAQTQLVERSDYIAIAHDQEQTGNRLEARWDAGANRLVAGWEAATINFTHTNNAPYGGASSVAPTGFNPGVFDSPDPLRPNFSTDTASQAVYAEDAYQFSERLLLLAGLRHDRYKVERTSLQGAAGFSARLQSTAARLGLTWKILPATSLYAQVSSGSDPVTSLLSLNLANSRYKLTRSRQVETGVKQALAGGRAEWTAALYRIRKDDIITRDPANPALSIQGGAQSSRGVELSASVALTPAWRLEANAVWTDAVFDQLIDAGKVSRAGNRPADAPKSSANLWLSYRSGGWRAGGGARYVGRRFIDNANTQALPAYTVLDASVGWQASRHVLVQLNLRNLDDRLYASTSYGSSQYLLGARRHAELTAQWRY</sequence>
<dbReference type="Gene3D" id="2.170.130.10">
    <property type="entry name" value="TonB-dependent receptor, plug domain"/>
    <property type="match status" value="1"/>
</dbReference>
<evidence type="ECO:0000256" key="8">
    <source>
        <dbReference type="ARBA" id="ARBA00023170"/>
    </source>
</evidence>
<evidence type="ECO:0000256" key="11">
    <source>
        <dbReference type="RuleBase" id="RU003357"/>
    </source>
</evidence>
<feature type="domain" description="TonB-dependent receptor plug" evidence="13">
    <location>
        <begin position="142"/>
        <end position="244"/>
    </location>
</feature>
<dbReference type="Pfam" id="PF00593">
    <property type="entry name" value="TonB_dep_Rec_b-barrel"/>
    <property type="match status" value="1"/>
</dbReference>
<dbReference type="Proteomes" id="UP000609726">
    <property type="component" value="Unassembled WGS sequence"/>
</dbReference>
<comment type="subcellular location">
    <subcellularLocation>
        <location evidence="1 10">Cell outer membrane</location>
        <topology evidence="1 10">Multi-pass membrane protein</topology>
    </subcellularLocation>
</comment>
<protein>
    <submittedName>
        <fullName evidence="14">TonB-dependent siderophore receptor</fullName>
    </submittedName>
</protein>
<organism evidence="14 15">
    <name type="scientific">Massilia mucilaginosa</name>
    <dbReference type="NCBI Taxonomy" id="2609282"/>
    <lineage>
        <taxon>Bacteria</taxon>
        <taxon>Pseudomonadati</taxon>
        <taxon>Pseudomonadota</taxon>
        <taxon>Betaproteobacteria</taxon>
        <taxon>Burkholderiales</taxon>
        <taxon>Oxalobacteraceae</taxon>
        <taxon>Telluria group</taxon>
        <taxon>Massilia</taxon>
    </lineage>
</organism>
<comment type="caution">
    <text evidence="14">The sequence shown here is derived from an EMBL/GenBank/DDBJ whole genome shotgun (WGS) entry which is preliminary data.</text>
</comment>
<proteinExistence type="inferred from homology"/>
<evidence type="ECO:0000259" key="12">
    <source>
        <dbReference type="Pfam" id="PF00593"/>
    </source>
</evidence>
<evidence type="ECO:0000313" key="15">
    <source>
        <dbReference type="Proteomes" id="UP000609726"/>
    </source>
</evidence>
<evidence type="ECO:0000259" key="13">
    <source>
        <dbReference type="Pfam" id="PF07715"/>
    </source>
</evidence>
<evidence type="ECO:0000256" key="10">
    <source>
        <dbReference type="PROSITE-ProRule" id="PRU01360"/>
    </source>
</evidence>
<evidence type="ECO:0000256" key="2">
    <source>
        <dbReference type="ARBA" id="ARBA00009810"/>
    </source>
</evidence>
<evidence type="ECO:0000256" key="3">
    <source>
        <dbReference type="ARBA" id="ARBA00022448"/>
    </source>
</evidence>
<evidence type="ECO:0000256" key="7">
    <source>
        <dbReference type="ARBA" id="ARBA00023136"/>
    </source>
</evidence>
<evidence type="ECO:0000256" key="5">
    <source>
        <dbReference type="ARBA" id="ARBA00022692"/>
    </source>
</evidence>
<dbReference type="InterPro" id="IPR010105">
    <property type="entry name" value="TonB_sidphr_rcpt"/>
</dbReference>
<evidence type="ECO:0000256" key="6">
    <source>
        <dbReference type="ARBA" id="ARBA00023077"/>
    </source>
</evidence>
<dbReference type="PROSITE" id="PS52016">
    <property type="entry name" value="TONB_DEPENDENT_REC_3"/>
    <property type="match status" value="1"/>
</dbReference>
<dbReference type="Gene3D" id="2.40.170.20">
    <property type="entry name" value="TonB-dependent receptor, beta-barrel domain"/>
    <property type="match status" value="1"/>
</dbReference>
<dbReference type="CDD" id="cd01347">
    <property type="entry name" value="ligand_gated_channel"/>
    <property type="match status" value="1"/>
</dbReference>
<gene>
    <name evidence="14" type="ORF">F2P45_12855</name>
</gene>
<name>A0ABX0NSX3_9BURK</name>
<dbReference type="InterPro" id="IPR039426">
    <property type="entry name" value="TonB-dep_rcpt-like"/>
</dbReference>
<reference evidence="14 15" key="1">
    <citation type="submission" date="2019-10" db="EMBL/GenBank/DDBJ databases">
        <title>Taxonomy of Antarctic Massilia spp.: description of Massilia rubra sp. nov., Massilia aquatica sp. nov., Massilia mucilaginosa sp. nov., Massilia frigida sp. nov. isolated from streams, lakes and regoliths.</title>
        <authorList>
            <person name="Holochova P."/>
            <person name="Sedlacek I."/>
            <person name="Kralova S."/>
            <person name="Maslanova I."/>
            <person name="Busse H.-J."/>
            <person name="Stankova E."/>
            <person name="Vrbovska V."/>
            <person name="Kovarovic V."/>
            <person name="Bartak M."/>
            <person name="Svec P."/>
            <person name="Pantucek R."/>
        </authorList>
    </citation>
    <scope>NUCLEOTIDE SEQUENCE [LARGE SCALE GENOMIC DNA]</scope>
    <source>
        <strain evidence="14 15">CCM 8733</strain>
    </source>
</reference>
<evidence type="ECO:0000256" key="9">
    <source>
        <dbReference type="ARBA" id="ARBA00023237"/>
    </source>
</evidence>
<keyword evidence="9 10" id="KW-0998">Cell outer membrane</keyword>
<evidence type="ECO:0000313" key="14">
    <source>
        <dbReference type="EMBL" id="NHZ89896.1"/>
    </source>
</evidence>
<keyword evidence="5 10" id="KW-0812">Transmembrane</keyword>
<dbReference type="Pfam" id="PF07715">
    <property type="entry name" value="Plug"/>
    <property type="match status" value="1"/>
</dbReference>
<dbReference type="PANTHER" id="PTHR32552">
    <property type="entry name" value="FERRICHROME IRON RECEPTOR-RELATED"/>
    <property type="match status" value="1"/>
</dbReference>
<keyword evidence="7 10" id="KW-0472">Membrane</keyword>
<feature type="domain" description="TonB-dependent receptor-like beta-barrel" evidence="12">
    <location>
        <begin position="331"/>
        <end position="746"/>
    </location>
</feature>
<keyword evidence="4 10" id="KW-1134">Transmembrane beta strand</keyword>
<dbReference type="InterPro" id="IPR037066">
    <property type="entry name" value="Plug_dom_sf"/>
</dbReference>
<keyword evidence="15" id="KW-1185">Reference proteome</keyword>
<evidence type="ECO:0000256" key="1">
    <source>
        <dbReference type="ARBA" id="ARBA00004571"/>
    </source>
</evidence>
<comment type="similarity">
    <text evidence="2 10 11">Belongs to the TonB-dependent receptor family.</text>
</comment>
<dbReference type="InterPro" id="IPR012910">
    <property type="entry name" value="Plug_dom"/>
</dbReference>